<keyword evidence="5" id="KW-1185">Reference proteome</keyword>
<dbReference type="Proteomes" id="UP000028712">
    <property type="component" value="Unassembled WGS sequence"/>
</dbReference>
<dbReference type="Proteomes" id="UP000198424">
    <property type="component" value="Unassembled WGS sequence"/>
</dbReference>
<reference evidence="3 5" key="2">
    <citation type="submission" date="2016-11" db="EMBL/GenBank/DDBJ databases">
        <title>Whole genomes of Flavobacteriaceae.</title>
        <authorList>
            <person name="Stine C."/>
            <person name="Li C."/>
            <person name="Tadesse D."/>
        </authorList>
    </citation>
    <scope>NUCLEOTIDE SEQUENCE [LARGE SCALE GENOMIC DNA]</scope>
    <source>
        <strain evidence="3 5">ATCC 29551</strain>
    </source>
</reference>
<dbReference type="eggNOG" id="ENOG50330XR">
    <property type="taxonomic scope" value="Bacteria"/>
</dbReference>
<dbReference type="EMBL" id="MUGY01000003">
    <property type="protein sequence ID" value="OXA97342.1"/>
    <property type="molecule type" value="Genomic_DNA"/>
</dbReference>
<dbReference type="EMBL" id="JPRM01000010">
    <property type="protein sequence ID" value="KFF17360.1"/>
    <property type="molecule type" value="Genomic_DNA"/>
</dbReference>
<name>A0A086AKZ6_FLAHY</name>
<evidence type="ECO:0000313" key="2">
    <source>
        <dbReference type="EMBL" id="KFF17360.1"/>
    </source>
</evidence>
<feature type="transmembrane region" description="Helical" evidence="1">
    <location>
        <begin position="213"/>
        <end position="230"/>
    </location>
</feature>
<gene>
    <name evidence="3" type="ORF">B0A62_03580</name>
    <name evidence="2" type="ORF">IW20_08450</name>
</gene>
<protein>
    <recommendedName>
        <fullName evidence="6">Transglutaminase-like domain-containing protein</fullName>
    </recommendedName>
</protein>
<reference evidence="2 4" key="1">
    <citation type="submission" date="2014-07" db="EMBL/GenBank/DDBJ databases">
        <title>Genome of Flavobacterium hydatis DSM 2063.</title>
        <authorList>
            <person name="Pipes S.E."/>
            <person name="Stropko S.J."/>
            <person name="Newman J.D."/>
        </authorList>
    </citation>
    <scope>NUCLEOTIDE SEQUENCE [LARGE SCALE GENOMIC DNA]</scope>
    <source>
        <strain evidence="2 4">DSM 2063</strain>
    </source>
</reference>
<comment type="caution">
    <text evidence="2">The sequence shown here is derived from an EMBL/GenBank/DDBJ whole genome shotgun (WGS) entry which is preliminary data.</text>
</comment>
<dbReference type="STRING" id="991.IW20_08450"/>
<dbReference type="RefSeq" id="WP_035620778.1">
    <property type="nucleotide sequence ID" value="NZ_JBEWQG010000003.1"/>
</dbReference>
<dbReference type="OrthoDB" id="1154186at2"/>
<evidence type="ECO:0000256" key="1">
    <source>
        <dbReference type="SAM" id="Phobius"/>
    </source>
</evidence>
<proteinExistence type="predicted"/>
<evidence type="ECO:0000313" key="3">
    <source>
        <dbReference type="EMBL" id="OXA97342.1"/>
    </source>
</evidence>
<keyword evidence="1" id="KW-0472">Membrane</keyword>
<evidence type="ECO:0000313" key="4">
    <source>
        <dbReference type="Proteomes" id="UP000028712"/>
    </source>
</evidence>
<organism evidence="2 4">
    <name type="scientific">Flavobacterium hydatis</name>
    <name type="common">Cytophaga aquatilis</name>
    <dbReference type="NCBI Taxonomy" id="991"/>
    <lineage>
        <taxon>Bacteria</taxon>
        <taxon>Pseudomonadati</taxon>
        <taxon>Bacteroidota</taxon>
        <taxon>Flavobacteriia</taxon>
        <taxon>Flavobacteriales</taxon>
        <taxon>Flavobacteriaceae</taxon>
        <taxon>Flavobacterium</taxon>
    </lineage>
</organism>
<keyword evidence="1" id="KW-1133">Transmembrane helix</keyword>
<keyword evidence="1" id="KW-0812">Transmembrane</keyword>
<accession>A0A086AKZ6</accession>
<sequence length="234" mass="26666">MDIDNLLQRNILGGQEYEPLFPEVSCDKTNLGNGNTFDTVRMIKQMVIKYNHQTKEVAKLLQQSSLKETCDRIYWFLYNHIQYKADGMEQMLRSPACAFKQRVEGVDCKTYSIFASCLLANMGIRHYIRQIKQPSFRPDLFTHVYVIVPFNQETGDIKHGYFIIDGTTSTNREPIHIMAHDTEVNLPHFGLNAPKGNRKGIAKKPTIVAKKSTNLPILLGIGAFLGVLFLKKTN</sequence>
<evidence type="ECO:0008006" key="6">
    <source>
        <dbReference type="Google" id="ProtNLM"/>
    </source>
</evidence>
<evidence type="ECO:0000313" key="5">
    <source>
        <dbReference type="Proteomes" id="UP000198424"/>
    </source>
</evidence>
<dbReference type="AlphaFoldDB" id="A0A086AKZ6"/>